<proteinExistence type="predicted"/>
<comment type="caution">
    <text evidence="1">The sequence shown here is derived from an EMBL/GenBank/DDBJ whole genome shotgun (WGS) entry which is preliminary data.</text>
</comment>
<dbReference type="Proteomes" id="UP000063434">
    <property type="component" value="Unassembled WGS sequence"/>
</dbReference>
<protein>
    <submittedName>
        <fullName evidence="1">Uncharacterized protein</fullName>
    </submittedName>
</protein>
<accession>A0A109KNK9</accession>
<dbReference type="EMBL" id="LCYC01000054">
    <property type="protein sequence ID" value="KWV72472.1"/>
    <property type="molecule type" value="Genomic_DNA"/>
</dbReference>
<reference evidence="1 2" key="1">
    <citation type="submission" date="2015-05" db="EMBL/GenBank/DDBJ databases">
        <title>A genomic and transcriptomic approach to investigate the blue pigment phenotype in Pseudomonas fluorescens.</title>
        <authorList>
            <person name="Andreani N.A."/>
            <person name="Cardazzo B."/>
        </authorList>
    </citation>
    <scope>NUCLEOTIDE SEQUENCE [LARGE SCALE GENOMIC DNA]</scope>
    <source>
        <strain evidence="1 2">Ps_40</strain>
    </source>
</reference>
<dbReference type="PATRIC" id="fig|294.195.peg.4455"/>
<sequence length="155" mass="17227">MEDLGLAVGHFGHSTDRLGMDGVARGLESLVTLHAATWNSRQLQRQSWLPQSMDNPVDSDGLLRMYNYIKVNLRKPEYQQLLPTWMYEKPELFSHAFDELAAFELEQTSPGCMIHGTPIRATAFYAATASGSGWIGNSPDTAGHGATLRTSCWVR</sequence>
<organism evidence="1 2">
    <name type="scientific">Pseudomonas fluorescens</name>
    <dbReference type="NCBI Taxonomy" id="294"/>
    <lineage>
        <taxon>Bacteria</taxon>
        <taxon>Pseudomonadati</taxon>
        <taxon>Pseudomonadota</taxon>
        <taxon>Gammaproteobacteria</taxon>
        <taxon>Pseudomonadales</taxon>
        <taxon>Pseudomonadaceae</taxon>
        <taxon>Pseudomonas</taxon>
    </lineage>
</organism>
<dbReference type="AlphaFoldDB" id="A0A109KNK9"/>
<gene>
    <name evidence="1" type="ORF">PFL603g_04165</name>
</gene>
<name>A0A109KNK9_PSEFL</name>
<evidence type="ECO:0000313" key="2">
    <source>
        <dbReference type="Proteomes" id="UP000063434"/>
    </source>
</evidence>
<dbReference type="RefSeq" id="WP_224788052.1">
    <property type="nucleotide sequence ID" value="NZ_CABVHI010000010.1"/>
</dbReference>
<evidence type="ECO:0000313" key="1">
    <source>
        <dbReference type="EMBL" id="KWV72472.1"/>
    </source>
</evidence>